<evidence type="ECO:0008006" key="3">
    <source>
        <dbReference type="Google" id="ProtNLM"/>
    </source>
</evidence>
<dbReference type="InterPro" id="IPR008323">
    <property type="entry name" value="UCP033563"/>
</dbReference>
<organism evidence="1 2">
    <name type="scientific">Candidatus Ghiorseimicrobium undicola</name>
    <dbReference type="NCBI Taxonomy" id="1974746"/>
    <lineage>
        <taxon>Bacteria</taxon>
        <taxon>Pseudomonadati</taxon>
        <taxon>Candidatus Omnitrophota</taxon>
        <taxon>Candidatus Ghiorseimicrobium</taxon>
    </lineage>
</organism>
<proteinExistence type="predicted"/>
<comment type="caution">
    <text evidence="1">The sequence shown here is derived from an EMBL/GenBank/DDBJ whole genome shotgun (WGS) entry which is preliminary data.</text>
</comment>
<sequence>MADIKPFKAIVYNQDKFSDLSKLICPPYDVIDSKSGLKYYNSTDYNAIHLILPGLRHLAKTYALSCADAGTSRSGREDKYAYAAQKLNEWIESEVLKKDNSDAVYFYEQDYAYAGERKKRMGFFALLRLTGPDKEPSAKGGKVYAHEHTQLGPKEDRLELLNHVKANLSPIFVLFPDKNHIISRAYEKCRDQSCFVEIECESIRHKLWRITDEKMTSQIIKSLSLSDVFIADGHHRYEVACNFRSLMRQKLGNPDRELPSDYVMAYFTGMHSSGLTILPTHRVVKFVKKDIYDKMMDNLAEYFDIYKADHRADLFIMLGKAAKNEQVLGLYRENKFFLLRLKSRIDINKIIDVNKPREYKKLAVVILNRLIIGKILQYEEKDLKSENLFYTDSADLAINMVNNKEAMLAFFVNPVKIQEMADLALQGVRLPPKSTFFYPKLPTGLLIYKFDGQE</sequence>
<dbReference type="EMBL" id="PCWA01000109">
    <property type="protein sequence ID" value="PIQ88327.1"/>
    <property type="molecule type" value="Genomic_DNA"/>
</dbReference>
<dbReference type="AlphaFoldDB" id="A0A2H0LVF3"/>
<gene>
    <name evidence="1" type="ORF">COV72_08450</name>
</gene>
<evidence type="ECO:0000313" key="2">
    <source>
        <dbReference type="Proteomes" id="UP000229641"/>
    </source>
</evidence>
<dbReference type="PANTHER" id="PTHR36454:SF1">
    <property type="entry name" value="DUF1015 DOMAIN-CONTAINING PROTEIN"/>
    <property type="match status" value="1"/>
</dbReference>
<dbReference type="Pfam" id="PF06245">
    <property type="entry name" value="DUF1015"/>
    <property type="match status" value="1"/>
</dbReference>
<protein>
    <recommendedName>
        <fullName evidence="3">Phosphatase</fullName>
    </recommendedName>
</protein>
<evidence type="ECO:0000313" key="1">
    <source>
        <dbReference type="EMBL" id="PIQ88327.1"/>
    </source>
</evidence>
<dbReference type="PANTHER" id="PTHR36454">
    <property type="entry name" value="LMO2823 PROTEIN"/>
    <property type="match status" value="1"/>
</dbReference>
<dbReference type="Proteomes" id="UP000229641">
    <property type="component" value="Unassembled WGS sequence"/>
</dbReference>
<dbReference type="PIRSF" id="PIRSF033563">
    <property type="entry name" value="UCP033563"/>
    <property type="match status" value="1"/>
</dbReference>
<accession>A0A2H0LVF3</accession>
<name>A0A2H0LVF3_9BACT</name>
<reference evidence="1 2" key="1">
    <citation type="submission" date="2017-09" db="EMBL/GenBank/DDBJ databases">
        <title>Depth-based differentiation of microbial function through sediment-hosted aquifers and enrichment of novel symbionts in the deep terrestrial subsurface.</title>
        <authorList>
            <person name="Probst A.J."/>
            <person name="Ladd B."/>
            <person name="Jarett J.K."/>
            <person name="Geller-Mcgrath D.E."/>
            <person name="Sieber C.M."/>
            <person name="Emerson J.B."/>
            <person name="Anantharaman K."/>
            <person name="Thomas B.C."/>
            <person name="Malmstrom R."/>
            <person name="Stieglmeier M."/>
            <person name="Klingl A."/>
            <person name="Woyke T."/>
            <person name="Ryan C.M."/>
            <person name="Banfield J.F."/>
        </authorList>
    </citation>
    <scope>NUCLEOTIDE SEQUENCE [LARGE SCALE GENOMIC DNA]</scope>
    <source>
        <strain evidence="1">CG11_big_fil_rev_8_21_14_0_20_42_13</strain>
    </source>
</reference>